<feature type="signal peptide" evidence="1">
    <location>
        <begin position="1"/>
        <end position="21"/>
    </location>
</feature>
<proteinExistence type="predicted"/>
<dbReference type="KEGG" id="kpe:KPK_3361"/>
<dbReference type="AlphaFoldDB" id="B5XSI5"/>
<organism evidence="2 3">
    <name type="scientific">Klebsiella variicola (strain 342)</name>
    <name type="common">Klebsiella pneumoniae</name>
    <dbReference type="NCBI Taxonomy" id="507522"/>
    <lineage>
        <taxon>Bacteria</taxon>
        <taxon>Pseudomonadati</taxon>
        <taxon>Pseudomonadota</taxon>
        <taxon>Gammaproteobacteria</taxon>
        <taxon>Enterobacterales</taxon>
        <taxon>Enterobacteriaceae</taxon>
        <taxon>Klebsiella/Raoultella group</taxon>
        <taxon>Klebsiella</taxon>
        <taxon>Klebsiella pneumoniae complex</taxon>
    </lineage>
</organism>
<dbReference type="HOGENOM" id="CLU_2058258_0_0_6"/>
<keyword evidence="1" id="KW-0732">Signal</keyword>
<sequence>MQKMVLALASIAVLFSGTAAARELTASEKKVIEESAKQKLKDPDSAKIYWQPDMGGDIYCAQINAKNSYGGYAGKALLLVGPRRNNSGIIISADTIIHSDDMERMMMPICTDAGYHFPR</sequence>
<gene>
    <name evidence="2" type="ordered locus">KPK_3361</name>
</gene>
<dbReference type="EMBL" id="CP000964">
    <property type="protein sequence ID" value="ACI07513.1"/>
    <property type="molecule type" value="Genomic_DNA"/>
</dbReference>
<accession>B5XSI5</accession>
<evidence type="ECO:0000256" key="1">
    <source>
        <dbReference type="SAM" id="SignalP"/>
    </source>
</evidence>
<feature type="chain" id="PRO_5002840793" evidence="1">
    <location>
        <begin position="22"/>
        <end position="119"/>
    </location>
</feature>
<dbReference type="Proteomes" id="UP000001734">
    <property type="component" value="Chromosome"/>
</dbReference>
<name>B5XSI5_KLEV3</name>
<reference evidence="2 3" key="1">
    <citation type="journal article" date="2008" name="PLoS Genet.">
        <title>Complete genome sequence of the N2-fixing broad host range endophyte Klebsiella pneumoniae 342 and virulence predictions verified in mice.</title>
        <authorList>
            <person name="Fouts D.E."/>
            <person name="Tyler H.L."/>
            <person name="DeBoy R.T."/>
            <person name="Daugherty S."/>
            <person name="Ren Q."/>
            <person name="Badger J.H."/>
            <person name="Durkin A.S."/>
            <person name="Huot H."/>
            <person name="Shrivastava S."/>
            <person name="Kothari S."/>
            <person name="Dodson R.J."/>
            <person name="Mohamoud Y."/>
            <person name="Khouri H."/>
            <person name="Roesch L.F."/>
            <person name="Krogfelt K.A."/>
            <person name="Struve C."/>
            <person name="Triplett E.W."/>
            <person name="Methe B.A."/>
        </authorList>
    </citation>
    <scope>NUCLEOTIDE SEQUENCE [LARGE SCALE GENOMIC DNA]</scope>
    <source>
        <strain evidence="2 3">342</strain>
    </source>
</reference>
<evidence type="ECO:0000313" key="3">
    <source>
        <dbReference type="Proteomes" id="UP000001734"/>
    </source>
</evidence>
<dbReference type="BioCyc" id="KPNE507522:GI0B-3345-MONOMER"/>
<protein>
    <submittedName>
        <fullName evidence="2">Uncharacterized protein</fullName>
    </submittedName>
</protein>
<evidence type="ECO:0000313" key="2">
    <source>
        <dbReference type="EMBL" id="ACI07513.1"/>
    </source>
</evidence>